<protein>
    <submittedName>
        <fullName evidence="2">Starch-binding associating with outer membrane</fullName>
    </submittedName>
</protein>
<sequence length="502" mass="56613">MRTLKITSVFVSLIVLTLAACSKDLSEINENPNNVSETHPQLLLTQVAYNAFGVEGTGPMYAGRMLVQTDGENNGQYYNWDRASFGEYGDLRNVTKLMEEAQRIESDTYIALAMFFRAYYFYKLTLTFGDIPYSEALQGENTNIFLPAYDTQKQVFQGILKELEEANALLASGAELIAGDIIFNGDPAKWRKLINSYRLKVLMTLSKQESDADLNIAAAFASIYSGQPIMTSLDDNAQLEFIDQDGSRYSQFNSSSYGSGMYMDSTFIKKLQDHMDPRLFIFCSTTKNAKEAGLLDDDFNAYEGGNPIAPYGEVNDKAAAGDASKVNARYTDDPVAEPHNVLGYWEVEFILAEAASRGWISEDAKEHYENGIKASFAFYQSNARDATGVNDYASFVDESKADAYLLEDLVNWDNATTLEEQLELIITQKYFTSFHQTGWRMYFEHLRTGYPEFLIPDSGTPPTRWIYPQSEYNQNTENVSAAIERQFGSNNDGIRQVPWWLQ</sequence>
<dbReference type="OrthoDB" id="725917at2"/>
<dbReference type="InterPro" id="IPR011990">
    <property type="entry name" value="TPR-like_helical_dom_sf"/>
</dbReference>
<evidence type="ECO:0000313" key="2">
    <source>
        <dbReference type="EMBL" id="SDL61617.1"/>
    </source>
</evidence>
<dbReference type="Pfam" id="PF12771">
    <property type="entry name" value="SusD-like_2"/>
    <property type="match status" value="1"/>
</dbReference>
<dbReference type="RefSeq" id="WP_089886399.1">
    <property type="nucleotide sequence ID" value="NZ_FNGV01000002.1"/>
</dbReference>
<dbReference type="Gene3D" id="1.25.40.390">
    <property type="match status" value="1"/>
</dbReference>
<keyword evidence="3" id="KW-1185">Reference proteome</keyword>
<feature type="chain" id="PRO_5011747406" evidence="1">
    <location>
        <begin position="23"/>
        <end position="502"/>
    </location>
</feature>
<reference evidence="2 3" key="1">
    <citation type="submission" date="2016-10" db="EMBL/GenBank/DDBJ databases">
        <authorList>
            <person name="de Groot N.N."/>
        </authorList>
    </citation>
    <scope>NUCLEOTIDE SEQUENCE [LARGE SCALE GENOMIC DNA]</scope>
    <source>
        <strain evidence="2 3">DSM 19886</strain>
    </source>
</reference>
<dbReference type="Proteomes" id="UP000199440">
    <property type="component" value="Unassembled WGS sequence"/>
</dbReference>
<dbReference type="InterPro" id="IPR041662">
    <property type="entry name" value="SusD-like_2"/>
</dbReference>
<dbReference type="SUPFAM" id="SSF48452">
    <property type="entry name" value="TPR-like"/>
    <property type="match status" value="1"/>
</dbReference>
<accession>A0A1G9LIB9</accession>
<feature type="signal peptide" evidence="1">
    <location>
        <begin position="1"/>
        <end position="22"/>
    </location>
</feature>
<gene>
    <name evidence="2" type="ORF">SAMN04488514_10276</name>
</gene>
<evidence type="ECO:0000256" key="1">
    <source>
        <dbReference type="SAM" id="SignalP"/>
    </source>
</evidence>
<name>A0A1G9LIB9_9FLAO</name>
<keyword evidence="1" id="KW-0732">Signal</keyword>
<organism evidence="2 3">
    <name type="scientific">Kriegella aquimaris</name>
    <dbReference type="NCBI Taxonomy" id="192904"/>
    <lineage>
        <taxon>Bacteria</taxon>
        <taxon>Pseudomonadati</taxon>
        <taxon>Bacteroidota</taxon>
        <taxon>Flavobacteriia</taxon>
        <taxon>Flavobacteriales</taxon>
        <taxon>Flavobacteriaceae</taxon>
        <taxon>Kriegella</taxon>
    </lineage>
</organism>
<evidence type="ECO:0000313" key="3">
    <source>
        <dbReference type="Proteomes" id="UP000199440"/>
    </source>
</evidence>
<dbReference type="STRING" id="192904.SAMN04488514_10276"/>
<proteinExistence type="predicted"/>
<dbReference type="PROSITE" id="PS51257">
    <property type="entry name" value="PROKAR_LIPOPROTEIN"/>
    <property type="match status" value="1"/>
</dbReference>
<dbReference type="EMBL" id="FNGV01000002">
    <property type="protein sequence ID" value="SDL61617.1"/>
    <property type="molecule type" value="Genomic_DNA"/>
</dbReference>
<dbReference type="AlphaFoldDB" id="A0A1G9LIB9"/>